<organism evidence="2 3">
    <name type="scientific">Dendryphion nanum</name>
    <dbReference type="NCBI Taxonomy" id="256645"/>
    <lineage>
        <taxon>Eukaryota</taxon>
        <taxon>Fungi</taxon>
        <taxon>Dikarya</taxon>
        <taxon>Ascomycota</taxon>
        <taxon>Pezizomycotina</taxon>
        <taxon>Dothideomycetes</taxon>
        <taxon>Pleosporomycetidae</taxon>
        <taxon>Pleosporales</taxon>
        <taxon>Torulaceae</taxon>
        <taxon>Dendryphion</taxon>
    </lineage>
</organism>
<dbReference type="Proteomes" id="UP000700596">
    <property type="component" value="Unassembled WGS sequence"/>
</dbReference>
<name>A0A9P9DHT2_9PLEO</name>
<sequence>MVLRVRSLLFASPNPNPPIFCIFFGHITFYLFPVSFLLVLISLFFRILPDLSPVFHSCPFHIRSFSSLISLISIPMPLLSISRRLSSPFSSISLDTVSYPNARNSVSHCSFQGCRLFLYSTSISFGYSLLISMPAHPIFSLLQIVIFLPPSLFPCPNGPTSSLSLLLHFFLVCLLPFVAFSCLILNAHVQFLCCPHFFVSLPISLSRYFVNFLSLCPASPLTFDLSFSSLNAHFSILFFPRFFLHKSNWLLQLSITDLFFYGLSHLSYFLFHSSFHSIQISLAQPLDRSSS</sequence>
<proteinExistence type="predicted"/>
<keyword evidence="1" id="KW-0812">Transmembrane</keyword>
<evidence type="ECO:0000313" key="2">
    <source>
        <dbReference type="EMBL" id="KAH7120870.1"/>
    </source>
</evidence>
<dbReference type="AlphaFoldDB" id="A0A9P9DHT2"/>
<reference evidence="2" key="1">
    <citation type="journal article" date="2021" name="Nat. Commun.">
        <title>Genetic determinants of endophytism in the Arabidopsis root mycobiome.</title>
        <authorList>
            <person name="Mesny F."/>
            <person name="Miyauchi S."/>
            <person name="Thiergart T."/>
            <person name="Pickel B."/>
            <person name="Atanasova L."/>
            <person name="Karlsson M."/>
            <person name="Huettel B."/>
            <person name="Barry K.W."/>
            <person name="Haridas S."/>
            <person name="Chen C."/>
            <person name="Bauer D."/>
            <person name="Andreopoulos W."/>
            <person name="Pangilinan J."/>
            <person name="LaButti K."/>
            <person name="Riley R."/>
            <person name="Lipzen A."/>
            <person name="Clum A."/>
            <person name="Drula E."/>
            <person name="Henrissat B."/>
            <person name="Kohler A."/>
            <person name="Grigoriev I.V."/>
            <person name="Martin F.M."/>
            <person name="Hacquard S."/>
        </authorList>
    </citation>
    <scope>NUCLEOTIDE SEQUENCE</scope>
    <source>
        <strain evidence="2">MPI-CAGE-CH-0243</strain>
    </source>
</reference>
<feature type="transmembrane region" description="Helical" evidence="1">
    <location>
        <begin position="249"/>
        <end position="271"/>
    </location>
</feature>
<dbReference type="EMBL" id="JAGMWT010000010">
    <property type="protein sequence ID" value="KAH7120870.1"/>
    <property type="molecule type" value="Genomic_DNA"/>
</dbReference>
<feature type="transmembrane region" description="Helical" evidence="1">
    <location>
        <begin position="125"/>
        <end position="146"/>
    </location>
</feature>
<keyword evidence="3" id="KW-1185">Reference proteome</keyword>
<feature type="transmembrane region" description="Helical" evidence="1">
    <location>
        <begin position="166"/>
        <end position="187"/>
    </location>
</feature>
<protein>
    <submittedName>
        <fullName evidence="2">Uncharacterized protein</fullName>
    </submittedName>
</protein>
<keyword evidence="1" id="KW-0472">Membrane</keyword>
<feature type="transmembrane region" description="Helical" evidence="1">
    <location>
        <begin position="60"/>
        <end position="81"/>
    </location>
</feature>
<feature type="transmembrane region" description="Helical" evidence="1">
    <location>
        <begin position="20"/>
        <end position="48"/>
    </location>
</feature>
<keyword evidence="1" id="KW-1133">Transmembrane helix</keyword>
<evidence type="ECO:0000313" key="3">
    <source>
        <dbReference type="Proteomes" id="UP000700596"/>
    </source>
</evidence>
<comment type="caution">
    <text evidence="2">The sequence shown here is derived from an EMBL/GenBank/DDBJ whole genome shotgun (WGS) entry which is preliminary data.</text>
</comment>
<gene>
    <name evidence="2" type="ORF">B0J11DRAFT_51103</name>
</gene>
<evidence type="ECO:0000256" key="1">
    <source>
        <dbReference type="SAM" id="Phobius"/>
    </source>
</evidence>
<accession>A0A9P9DHT2</accession>